<dbReference type="GO" id="GO:0016853">
    <property type="term" value="F:isomerase activity"/>
    <property type="evidence" value="ECO:0007669"/>
    <property type="project" value="UniProtKB-KW"/>
</dbReference>
<dbReference type="SUPFAM" id="SSF51658">
    <property type="entry name" value="Xylose isomerase-like"/>
    <property type="match status" value="1"/>
</dbReference>
<gene>
    <name evidence="2" type="ORF">DS031_17090</name>
</gene>
<dbReference type="Proteomes" id="UP000253314">
    <property type="component" value="Unassembled WGS sequence"/>
</dbReference>
<protein>
    <submittedName>
        <fullName evidence="2">Sugar phosphate isomerase/epimerase</fullName>
    </submittedName>
</protein>
<dbReference type="OrthoDB" id="256906at2"/>
<dbReference type="PANTHER" id="PTHR12110:SF52">
    <property type="entry name" value="XYLOSE ISOMERASE"/>
    <property type="match status" value="1"/>
</dbReference>
<dbReference type="EMBL" id="QOCW01000021">
    <property type="protein sequence ID" value="RBW68377.1"/>
    <property type="molecule type" value="Genomic_DNA"/>
</dbReference>
<comment type="caution">
    <text evidence="2">The sequence shown here is derived from an EMBL/GenBank/DDBJ whole genome shotgun (WGS) entry which is preliminary data.</text>
</comment>
<dbReference type="Gene3D" id="3.20.20.150">
    <property type="entry name" value="Divalent-metal-dependent TIM barrel enzymes"/>
    <property type="match status" value="1"/>
</dbReference>
<name>A0A366XR56_9BACI</name>
<organism evidence="2 3">
    <name type="scientific">Bacillus taeanensis</name>
    <dbReference type="NCBI Taxonomy" id="273032"/>
    <lineage>
        <taxon>Bacteria</taxon>
        <taxon>Bacillati</taxon>
        <taxon>Bacillota</taxon>
        <taxon>Bacilli</taxon>
        <taxon>Bacillales</taxon>
        <taxon>Bacillaceae</taxon>
        <taxon>Bacillus</taxon>
    </lineage>
</organism>
<evidence type="ECO:0000259" key="1">
    <source>
        <dbReference type="Pfam" id="PF01261"/>
    </source>
</evidence>
<proteinExistence type="predicted"/>
<dbReference type="PANTHER" id="PTHR12110">
    <property type="entry name" value="HYDROXYPYRUVATE ISOMERASE"/>
    <property type="match status" value="1"/>
</dbReference>
<sequence length="275" mass="30972">MKIGISTYALRWEWEFVDKIENPLDIYGLLYRVKELGAEAFQICDYPPIEEMSTGELQAFKEKAKELGIELELGTQGVYPDHLLKYLKIANALEVKVLRTMVHDKVHQPSIAQAEEWLKKILPSFELSGVKIALETYEPVKTSDLVSIVKSINSSYIGICLDPGNSISELEFPDAVIENTAPYVTNCHLKDFVFKRREGSIGFNLLGAPVGDGQLNLDFLLETLKKEGKTVNGIIELWLPFTESAEKTAQLQTEWIQKSIANMKKKLSSFSAVEK</sequence>
<keyword evidence="3" id="KW-1185">Reference proteome</keyword>
<dbReference type="InterPro" id="IPR013022">
    <property type="entry name" value="Xyl_isomerase-like_TIM-brl"/>
</dbReference>
<evidence type="ECO:0000313" key="2">
    <source>
        <dbReference type="EMBL" id="RBW68377.1"/>
    </source>
</evidence>
<accession>A0A366XR56</accession>
<dbReference type="Pfam" id="PF01261">
    <property type="entry name" value="AP_endonuc_2"/>
    <property type="match status" value="1"/>
</dbReference>
<reference evidence="2 3" key="1">
    <citation type="submission" date="2018-07" db="EMBL/GenBank/DDBJ databases">
        <title>Lottiidibacillus patelloidae gen. nov., sp. nov., isolated from the intestinal tract of a marine limpet and the reclassification of B. taeanensis BH030017T, B. algicola KMM 3737T and B. hwajinpoensis SW-72T as genus Lottiidibacillus.</title>
        <authorList>
            <person name="Liu R."/>
            <person name="Huang Z."/>
        </authorList>
    </citation>
    <scope>NUCLEOTIDE SEQUENCE [LARGE SCALE GENOMIC DNA]</scope>
    <source>
        <strain evidence="2 3">BH030017</strain>
    </source>
</reference>
<dbReference type="RefSeq" id="WP_113807276.1">
    <property type="nucleotide sequence ID" value="NZ_QOCW01000021.1"/>
</dbReference>
<feature type="domain" description="Xylose isomerase-like TIM barrel" evidence="1">
    <location>
        <begin position="31"/>
        <end position="256"/>
    </location>
</feature>
<dbReference type="InterPro" id="IPR050312">
    <property type="entry name" value="IolE/XylAMocC-like"/>
</dbReference>
<keyword evidence="2" id="KW-0413">Isomerase</keyword>
<evidence type="ECO:0000313" key="3">
    <source>
        <dbReference type="Proteomes" id="UP000253314"/>
    </source>
</evidence>
<dbReference type="InterPro" id="IPR036237">
    <property type="entry name" value="Xyl_isomerase-like_sf"/>
</dbReference>
<dbReference type="AlphaFoldDB" id="A0A366XR56"/>